<dbReference type="Proteomes" id="UP000886819">
    <property type="component" value="Unassembled WGS sequence"/>
</dbReference>
<organism evidence="2 3">
    <name type="scientific">Candidatus Avichristensenella intestinipullorum</name>
    <dbReference type="NCBI Taxonomy" id="2840693"/>
    <lineage>
        <taxon>Bacteria</taxon>
        <taxon>Bacillati</taxon>
        <taxon>Bacillota</taxon>
        <taxon>Clostridia</taxon>
        <taxon>Candidatus Avichristensenella</taxon>
    </lineage>
</organism>
<keyword evidence="1" id="KW-1133">Transmembrane helix</keyword>
<reference evidence="2" key="2">
    <citation type="journal article" date="2021" name="PeerJ">
        <title>Extensive microbial diversity within the chicken gut microbiome revealed by metagenomics and culture.</title>
        <authorList>
            <person name="Gilroy R."/>
            <person name="Ravi A."/>
            <person name="Getino M."/>
            <person name="Pursley I."/>
            <person name="Horton D.L."/>
            <person name="Alikhan N.F."/>
            <person name="Baker D."/>
            <person name="Gharbi K."/>
            <person name="Hall N."/>
            <person name="Watson M."/>
            <person name="Adriaenssens E.M."/>
            <person name="Foster-Nyarko E."/>
            <person name="Jarju S."/>
            <person name="Secka A."/>
            <person name="Antonio M."/>
            <person name="Oren A."/>
            <person name="Chaudhuri R.R."/>
            <person name="La Ragione R."/>
            <person name="Hildebrand F."/>
            <person name="Pallen M.J."/>
        </authorList>
    </citation>
    <scope>NUCLEOTIDE SEQUENCE</scope>
    <source>
        <strain evidence="2">ChiHile30-977</strain>
    </source>
</reference>
<evidence type="ECO:0008006" key="4">
    <source>
        <dbReference type="Google" id="ProtNLM"/>
    </source>
</evidence>
<name>A0A9D1CIE4_9FIRM</name>
<dbReference type="EMBL" id="DVFI01000086">
    <property type="protein sequence ID" value="HIQ63036.1"/>
    <property type="molecule type" value="Genomic_DNA"/>
</dbReference>
<sequence>MQATIWLRRLQAAAAGGMLGLALAFPQETMAAVRESCRLWAGSVMPALFPYLALSQWLCASVHAPALTVPLAMLGGSPAGARLIALGGFSPARAQRLAALCVTASPLFVLGTLRGGARMLAAHWLGAVTAWGFARLTETRRAPADSPPAAPERAPLSHILRDAAMAMVAVCACMAFFAALGALLFRLVPLPPAWQALAASLLEMAGGCARIEALGLPERLRASCQAAAVSFGGLSIFLQNALYLRPAGVRLPRQLAARVVHALAAFCACWALYRS</sequence>
<dbReference type="AlphaFoldDB" id="A0A9D1CIE4"/>
<evidence type="ECO:0000256" key="1">
    <source>
        <dbReference type="SAM" id="Phobius"/>
    </source>
</evidence>
<keyword evidence="1" id="KW-0472">Membrane</keyword>
<evidence type="ECO:0000313" key="2">
    <source>
        <dbReference type="EMBL" id="HIQ63036.1"/>
    </source>
</evidence>
<accession>A0A9D1CIE4</accession>
<gene>
    <name evidence="2" type="ORF">IAA66_05545</name>
</gene>
<evidence type="ECO:0000313" key="3">
    <source>
        <dbReference type="Proteomes" id="UP000886819"/>
    </source>
</evidence>
<proteinExistence type="predicted"/>
<feature type="transmembrane region" description="Helical" evidence="1">
    <location>
        <begin position="163"/>
        <end position="185"/>
    </location>
</feature>
<keyword evidence="1" id="KW-0812">Transmembrane</keyword>
<comment type="caution">
    <text evidence="2">The sequence shown here is derived from an EMBL/GenBank/DDBJ whole genome shotgun (WGS) entry which is preliminary data.</text>
</comment>
<reference evidence="2" key="1">
    <citation type="submission" date="2020-10" db="EMBL/GenBank/DDBJ databases">
        <authorList>
            <person name="Gilroy R."/>
        </authorList>
    </citation>
    <scope>NUCLEOTIDE SEQUENCE</scope>
    <source>
        <strain evidence="2">ChiHile30-977</strain>
    </source>
</reference>
<feature type="transmembrane region" description="Helical" evidence="1">
    <location>
        <begin position="97"/>
        <end position="113"/>
    </location>
</feature>
<protein>
    <recommendedName>
        <fullName evidence="4">Sporulation integral membrane protein YlbJ</fullName>
    </recommendedName>
</protein>